<evidence type="ECO:0000256" key="1">
    <source>
        <dbReference type="SAM" id="MobiDB-lite"/>
    </source>
</evidence>
<sequence>MKNLKMLSYFLPIPSYTVIILCFLFPFFLVKCGNVTLMSVKGTDLITGVSKQKMDERMRESIKKSSPYASSVSNQEDRPSSTDDSQEESDKGDISPNPFVILSFLMAIAGIAVQLMKTIRNKYLYHLGVSLTGLLGFLGFYLSFKAKMEDMEHTTGMGMDGKINIAYNFGDAFYIAAVLFSVVFVFFGIYSYLFLSKKDPEKI</sequence>
<dbReference type="EMBL" id="FTOV01000004">
    <property type="protein sequence ID" value="SIS96858.1"/>
    <property type="molecule type" value="Genomic_DNA"/>
</dbReference>
<evidence type="ECO:0000313" key="3">
    <source>
        <dbReference type="EMBL" id="SIS96858.1"/>
    </source>
</evidence>
<proteinExistence type="predicted"/>
<reference evidence="3 4" key="1">
    <citation type="submission" date="2017-01" db="EMBL/GenBank/DDBJ databases">
        <authorList>
            <person name="Mah S.A."/>
            <person name="Swanson W.J."/>
            <person name="Moy G.W."/>
            <person name="Vacquier V.D."/>
        </authorList>
    </citation>
    <scope>NUCLEOTIDE SEQUENCE [LARGE SCALE GENOMIC DNA]</scope>
    <source>
        <strain evidence="3 4">DSM 18014</strain>
    </source>
</reference>
<keyword evidence="2" id="KW-0472">Membrane</keyword>
<feature type="transmembrane region" description="Helical" evidence="2">
    <location>
        <begin position="172"/>
        <end position="195"/>
    </location>
</feature>
<keyword evidence="2" id="KW-1133">Transmembrane helix</keyword>
<dbReference type="RefSeq" id="WP_076392354.1">
    <property type="nucleotide sequence ID" value="NZ_FTOV01000004.1"/>
</dbReference>
<feature type="transmembrane region" description="Helical" evidence="2">
    <location>
        <begin position="123"/>
        <end position="144"/>
    </location>
</feature>
<organism evidence="3 4">
    <name type="scientific">Chryseobacterium gambrini</name>
    <dbReference type="NCBI Taxonomy" id="373672"/>
    <lineage>
        <taxon>Bacteria</taxon>
        <taxon>Pseudomonadati</taxon>
        <taxon>Bacteroidota</taxon>
        <taxon>Flavobacteriia</taxon>
        <taxon>Flavobacteriales</taxon>
        <taxon>Weeksellaceae</taxon>
        <taxon>Chryseobacterium group</taxon>
        <taxon>Chryseobacterium</taxon>
    </lineage>
</organism>
<accession>A0A1N7NF34</accession>
<protein>
    <submittedName>
        <fullName evidence="3">Uncharacterized protein</fullName>
    </submittedName>
</protein>
<feature type="region of interest" description="Disordered" evidence="1">
    <location>
        <begin position="59"/>
        <end position="94"/>
    </location>
</feature>
<feature type="transmembrane region" description="Helical" evidence="2">
    <location>
        <begin position="99"/>
        <end position="116"/>
    </location>
</feature>
<evidence type="ECO:0000313" key="4">
    <source>
        <dbReference type="Proteomes" id="UP000185781"/>
    </source>
</evidence>
<dbReference type="OrthoDB" id="1351166at2"/>
<keyword evidence="2" id="KW-0812">Transmembrane</keyword>
<dbReference type="Proteomes" id="UP000185781">
    <property type="component" value="Unassembled WGS sequence"/>
</dbReference>
<gene>
    <name evidence="3" type="ORF">SAMN05421785_104217</name>
</gene>
<feature type="transmembrane region" description="Helical" evidence="2">
    <location>
        <begin position="7"/>
        <end position="29"/>
    </location>
</feature>
<name>A0A1N7NF34_9FLAO</name>
<dbReference type="AlphaFoldDB" id="A0A1N7NF34"/>
<evidence type="ECO:0000256" key="2">
    <source>
        <dbReference type="SAM" id="Phobius"/>
    </source>
</evidence>
<dbReference type="STRING" id="373672.SAMN05421785_104217"/>